<keyword evidence="5" id="KW-0256">Endoplasmic reticulum</keyword>
<keyword evidence="13" id="KW-1185">Reference proteome</keyword>
<proteinExistence type="inferred from homology"/>
<dbReference type="GO" id="GO:0005525">
    <property type="term" value="F:GTP binding"/>
    <property type="evidence" value="ECO:0007669"/>
    <property type="project" value="UniProtKB-KW"/>
</dbReference>
<keyword evidence="10" id="KW-0175">Coiled coil</keyword>
<dbReference type="EMBL" id="KE561014">
    <property type="protein sequence ID" value="EPZ33991.1"/>
    <property type="molecule type" value="Genomic_DNA"/>
</dbReference>
<dbReference type="PROSITE" id="PS51715">
    <property type="entry name" value="G_GB1_RHD3"/>
    <property type="match status" value="1"/>
</dbReference>
<dbReference type="FunFam" id="3.40.50.300:FF:000727">
    <property type="entry name" value="Protein SEY1 homolog"/>
    <property type="match status" value="1"/>
</dbReference>
<feature type="domain" description="GB1/RHD3-type G" evidence="11">
    <location>
        <begin position="80"/>
        <end position="268"/>
    </location>
</feature>
<evidence type="ECO:0000313" key="13">
    <source>
        <dbReference type="Proteomes" id="UP000030755"/>
    </source>
</evidence>
<dbReference type="OrthoDB" id="1597724at2759"/>
<evidence type="ECO:0000256" key="8">
    <source>
        <dbReference type="ARBA" id="ARBA00023136"/>
    </source>
</evidence>
<dbReference type="Pfam" id="PF20428">
    <property type="entry name" value="Sey1_3HB"/>
    <property type="match status" value="1"/>
</dbReference>
<dbReference type="GO" id="GO:0003924">
    <property type="term" value="F:GTPase activity"/>
    <property type="evidence" value="ECO:0007669"/>
    <property type="project" value="TreeGrafter"/>
</dbReference>
<dbReference type="HOGENOM" id="CLU_600749_0_0_1"/>
<dbReference type="Proteomes" id="UP000030755">
    <property type="component" value="Unassembled WGS sequence"/>
</dbReference>
<evidence type="ECO:0000256" key="6">
    <source>
        <dbReference type="ARBA" id="ARBA00022989"/>
    </source>
</evidence>
<dbReference type="InterPro" id="IPR046758">
    <property type="entry name" value="Sey1/RHD3-like_3HB"/>
</dbReference>
<name>A0A075AUM3_ROZAC</name>
<keyword evidence="4" id="KW-0378">Hydrolase</keyword>
<dbReference type="InterPro" id="IPR008803">
    <property type="entry name" value="RHD3/Sey1"/>
</dbReference>
<dbReference type="AlphaFoldDB" id="A0A075AUM3"/>
<evidence type="ECO:0000256" key="3">
    <source>
        <dbReference type="ARBA" id="ARBA00022741"/>
    </source>
</evidence>
<evidence type="ECO:0000313" key="12">
    <source>
        <dbReference type="EMBL" id="EPZ33991.1"/>
    </source>
</evidence>
<evidence type="ECO:0000256" key="2">
    <source>
        <dbReference type="ARBA" id="ARBA00022692"/>
    </source>
</evidence>
<sequence length="456" mass="53404">MTNQIQLIDDEQKFNQNLESYVREKWQISDIGFDYTVVAVFGAQTGTLLNRLFGTAFQEMDDTRRQQTTKGTSEFLVGIGIWMSPADEDRSVLIMDVEGTDGRERGENQDFERKSALFSLSVSQILIVNLWEHSVGLYNGASMGLLKTVFEVHLQLFQQPGMAKKLLLFVIRDFEGSTPLINLENTLRSDLDRIWRGLSKPEMFREAEITDLFDLKFVGLAHKRLQANKFNEDVLNLKQWFFNKQDAKYLMNKEYKNDIPSDGFSKYADAIWEKIVSNKDLDLPTQQELLAQYRCDEIMNNSLSIFTRVCHAKRNILEEEIIEDFKEEFEIDKNKCIEEFKSSAHRYKEEIYRKKLLELEEKINENISSLFLIQQKHLIKKYLNLFNLKFTTNLKSEGFLSSSNLAKNESLNEYKKSLEKSVLNFMNFDFEKELKEFENEIEKIIESKKSIEISKI</sequence>
<dbReference type="STRING" id="988480.A0A075AUM3"/>
<dbReference type="PANTHER" id="PTHR45923:SF2">
    <property type="entry name" value="PROTEIN SEY1"/>
    <property type="match status" value="1"/>
</dbReference>
<dbReference type="GO" id="GO:0016320">
    <property type="term" value="P:endoplasmic reticulum membrane fusion"/>
    <property type="evidence" value="ECO:0007669"/>
    <property type="project" value="TreeGrafter"/>
</dbReference>
<dbReference type="Gene3D" id="3.40.50.300">
    <property type="entry name" value="P-loop containing nucleotide triphosphate hydrolases"/>
    <property type="match status" value="1"/>
</dbReference>
<reference evidence="12 13" key="1">
    <citation type="journal article" date="2013" name="Curr. Biol.">
        <title>Shared signatures of parasitism and phylogenomics unite Cryptomycota and microsporidia.</title>
        <authorList>
            <person name="James T.Y."/>
            <person name="Pelin A."/>
            <person name="Bonen L."/>
            <person name="Ahrendt S."/>
            <person name="Sain D."/>
            <person name="Corradi N."/>
            <person name="Stajich J.E."/>
        </authorList>
    </citation>
    <scope>NUCLEOTIDE SEQUENCE [LARGE SCALE GENOMIC DNA]</scope>
    <source>
        <strain evidence="12 13">CSF55</strain>
    </source>
</reference>
<evidence type="ECO:0000256" key="4">
    <source>
        <dbReference type="ARBA" id="ARBA00022801"/>
    </source>
</evidence>
<evidence type="ECO:0000256" key="10">
    <source>
        <dbReference type="SAM" id="Coils"/>
    </source>
</evidence>
<keyword evidence="8" id="KW-0472">Membrane</keyword>
<gene>
    <name evidence="12" type="ORF">O9G_005112</name>
</gene>
<organism evidence="12 13">
    <name type="scientific">Rozella allomycis (strain CSF55)</name>
    <dbReference type="NCBI Taxonomy" id="988480"/>
    <lineage>
        <taxon>Eukaryota</taxon>
        <taxon>Fungi</taxon>
        <taxon>Fungi incertae sedis</taxon>
        <taxon>Cryptomycota</taxon>
        <taxon>Cryptomycota incertae sedis</taxon>
        <taxon>Rozella</taxon>
    </lineage>
</organism>
<keyword evidence="6" id="KW-1133">Transmembrane helix</keyword>
<evidence type="ECO:0000259" key="11">
    <source>
        <dbReference type="PROSITE" id="PS51715"/>
    </source>
</evidence>
<keyword evidence="3" id="KW-0547">Nucleotide-binding</keyword>
<dbReference type="SUPFAM" id="SSF52540">
    <property type="entry name" value="P-loop containing nucleoside triphosphate hydrolases"/>
    <property type="match status" value="1"/>
</dbReference>
<feature type="non-terminal residue" evidence="12">
    <location>
        <position position="456"/>
    </location>
</feature>
<dbReference type="OMA" id="NELCEDA"/>
<dbReference type="PANTHER" id="PTHR45923">
    <property type="entry name" value="PROTEIN SEY1"/>
    <property type="match status" value="1"/>
</dbReference>
<dbReference type="GO" id="GO:0005789">
    <property type="term" value="C:endoplasmic reticulum membrane"/>
    <property type="evidence" value="ECO:0007669"/>
    <property type="project" value="UniProtKB-SubCell"/>
</dbReference>
<protein>
    <submittedName>
        <fullName evidence="12">RHD3/Sey1 domain-containing protein</fullName>
    </submittedName>
</protein>
<evidence type="ECO:0000256" key="1">
    <source>
        <dbReference type="ARBA" id="ARBA00004477"/>
    </source>
</evidence>
<feature type="coiled-coil region" evidence="10">
    <location>
        <begin position="427"/>
        <end position="454"/>
    </location>
</feature>
<comment type="subcellular location">
    <subcellularLocation>
        <location evidence="1">Endoplasmic reticulum membrane</location>
        <topology evidence="1">Multi-pass membrane protein</topology>
    </subcellularLocation>
</comment>
<accession>A0A075AUM3</accession>
<keyword evidence="2" id="KW-0812">Transmembrane</keyword>
<evidence type="ECO:0000256" key="9">
    <source>
        <dbReference type="PROSITE-ProRule" id="PRU01052"/>
    </source>
</evidence>
<dbReference type="InterPro" id="IPR027417">
    <property type="entry name" value="P-loop_NTPase"/>
</dbReference>
<dbReference type="CDD" id="cd01851">
    <property type="entry name" value="GBP"/>
    <property type="match status" value="1"/>
</dbReference>
<evidence type="ECO:0000256" key="7">
    <source>
        <dbReference type="ARBA" id="ARBA00023134"/>
    </source>
</evidence>
<comment type="similarity">
    <text evidence="9">Belongs to the TRAFAC class dynamin-like GTPase superfamily. GB1/RHD3 GTPase family.</text>
</comment>
<keyword evidence="7" id="KW-0342">GTP-binding</keyword>
<dbReference type="Pfam" id="PF05879">
    <property type="entry name" value="RHD3_GTPase"/>
    <property type="match status" value="1"/>
</dbReference>
<evidence type="ECO:0000256" key="5">
    <source>
        <dbReference type="ARBA" id="ARBA00022824"/>
    </source>
</evidence>
<dbReference type="InterPro" id="IPR030386">
    <property type="entry name" value="G_GB1_RHD3_dom"/>
</dbReference>